<protein>
    <submittedName>
        <fullName evidence="1">Uncharacterized protein</fullName>
    </submittedName>
</protein>
<evidence type="ECO:0000313" key="2">
    <source>
        <dbReference type="Proteomes" id="UP001060919"/>
    </source>
</evidence>
<dbReference type="EMBL" id="AP026867">
    <property type="protein sequence ID" value="BDS15443.1"/>
    <property type="molecule type" value="Genomic_DNA"/>
</dbReference>
<keyword evidence="2" id="KW-1185">Reference proteome</keyword>
<gene>
    <name evidence="1" type="ORF">AsAng_0062270</name>
</gene>
<accession>A0A915YLR4</accession>
<proteinExistence type="predicted"/>
<organism evidence="1 2">
    <name type="scientific">Aureispira anguillae</name>
    <dbReference type="NCBI Taxonomy" id="2864201"/>
    <lineage>
        <taxon>Bacteria</taxon>
        <taxon>Pseudomonadati</taxon>
        <taxon>Bacteroidota</taxon>
        <taxon>Saprospiria</taxon>
        <taxon>Saprospirales</taxon>
        <taxon>Saprospiraceae</taxon>
        <taxon>Aureispira</taxon>
    </lineage>
</organism>
<dbReference type="Proteomes" id="UP001060919">
    <property type="component" value="Chromosome"/>
</dbReference>
<reference evidence="1" key="1">
    <citation type="submission" date="2022-09" db="EMBL/GenBank/DDBJ databases">
        <title>Aureispira anguillicida sp. nov., isolated from Leptocephalus of Japanese eel Anguilla japonica.</title>
        <authorList>
            <person name="Yuasa K."/>
            <person name="Mekata T."/>
            <person name="Ikunari K."/>
        </authorList>
    </citation>
    <scope>NUCLEOTIDE SEQUENCE</scope>
    <source>
        <strain evidence="1">EL160426</strain>
    </source>
</reference>
<evidence type="ECO:0000313" key="1">
    <source>
        <dbReference type="EMBL" id="BDS15443.1"/>
    </source>
</evidence>
<dbReference type="AlphaFoldDB" id="A0A915YLR4"/>
<name>A0A915YLR4_9BACT</name>
<sequence length="54" mass="6396">MSRAKESNRFLSPYNTKKPTLSDLKKYTFKIKLLIFLFVEMTKIATNIQKLNNQ</sequence>
<dbReference type="KEGG" id="aup:AsAng_0062270"/>